<dbReference type="PROSITE" id="PS51477">
    <property type="entry name" value="PAH"/>
    <property type="match status" value="1"/>
</dbReference>
<reference evidence="4 5" key="1">
    <citation type="journal article" date="2015" name="Genome Biol. Evol.">
        <title>Phylogenomic analyses indicate that early fungi evolved digesting cell walls of algal ancestors of land plants.</title>
        <authorList>
            <person name="Chang Y."/>
            <person name="Wang S."/>
            <person name="Sekimoto S."/>
            <person name="Aerts A.L."/>
            <person name="Choi C."/>
            <person name="Clum A."/>
            <person name="LaButti K.M."/>
            <person name="Lindquist E.A."/>
            <person name="Yee Ngan C."/>
            <person name="Ohm R.A."/>
            <person name="Salamov A.A."/>
            <person name="Grigoriev I.V."/>
            <person name="Spatafora J.W."/>
            <person name="Berbee M.L."/>
        </authorList>
    </citation>
    <scope>NUCLEOTIDE SEQUENCE [LARGE SCALE GENOMIC DNA]</scope>
    <source>
        <strain evidence="4 5">JEL478</strain>
    </source>
</reference>
<name>A0A139AJ12_GONPJ</name>
<dbReference type="OrthoDB" id="10265969at2759"/>
<dbReference type="Proteomes" id="UP000070544">
    <property type="component" value="Unassembled WGS sequence"/>
</dbReference>
<dbReference type="InterPro" id="IPR003822">
    <property type="entry name" value="PAH"/>
</dbReference>
<keyword evidence="5" id="KW-1185">Reference proteome</keyword>
<proteinExistence type="predicted"/>
<keyword evidence="2 3" id="KW-0539">Nucleus</keyword>
<gene>
    <name evidence="4" type="ORF">M427DRAFT_154364</name>
</gene>
<protein>
    <submittedName>
        <fullName evidence="4">Uncharacterized protein</fullName>
    </submittedName>
</protein>
<dbReference type="GO" id="GO:0005634">
    <property type="term" value="C:nucleus"/>
    <property type="evidence" value="ECO:0007669"/>
    <property type="project" value="UniProtKB-SubCell"/>
</dbReference>
<dbReference type="EMBL" id="KQ965752">
    <property type="protein sequence ID" value="KXS16385.1"/>
    <property type="molecule type" value="Genomic_DNA"/>
</dbReference>
<evidence type="ECO:0000313" key="5">
    <source>
        <dbReference type="Proteomes" id="UP000070544"/>
    </source>
</evidence>
<comment type="subcellular location">
    <subcellularLocation>
        <location evidence="1 3">Nucleus</location>
    </subcellularLocation>
</comment>
<dbReference type="Gene3D" id="1.20.1160.11">
    <property type="entry name" value="Paired amphipathic helix"/>
    <property type="match status" value="1"/>
</dbReference>
<dbReference type="SUPFAM" id="SSF47762">
    <property type="entry name" value="PAH2 domain"/>
    <property type="match status" value="1"/>
</dbReference>
<dbReference type="STRING" id="1344416.A0A139AJ12"/>
<dbReference type="InterPro" id="IPR036600">
    <property type="entry name" value="PAH_sf"/>
</dbReference>
<dbReference type="GO" id="GO:0006355">
    <property type="term" value="P:regulation of DNA-templated transcription"/>
    <property type="evidence" value="ECO:0007669"/>
    <property type="project" value="InterPro"/>
</dbReference>
<organism evidence="4 5">
    <name type="scientific">Gonapodya prolifera (strain JEL478)</name>
    <name type="common">Monoblepharis prolifera</name>
    <dbReference type="NCBI Taxonomy" id="1344416"/>
    <lineage>
        <taxon>Eukaryota</taxon>
        <taxon>Fungi</taxon>
        <taxon>Fungi incertae sedis</taxon>
        <taxon>Chytridiomycota</taxon>
        <taxon>Chytridiomycota incertae sedis</taxon>
        <taxon>Monoblepharidomycetes</taxon>
        <taxon>Monoblepharidales</taxon>
        <taxon>Gonapodyaceae</taxon>
        <taxon>Gonapodya</taxon>
    </lineage>
</organism>
<evidence type="ECO:0000256" key="1">
    <source>
        <dbReference type="ARBA" id="ARBA00004123"/>
    </source>
</evidence>
<evidence type="ECO:0000313" key="4">
    <source>
        <dbReference type="EMBL" id="KXS16385.1"/>
    </source>
</evidence>
<evidence type="ECO:0000256" key="2">
    <source>
        <dbReference type="ARBA" id="ARBA00023242"/>
    </source>
</evidence>
<sequence length="150" mass="16447">MADPAPMRAVDEANHAITAEVVAPTEVFADCDSEPAFVEHLSAASTDQTVLVDETTAALQPAPVVDFATAMSFVMKVKTRFASTPGSYERFLKLLRVYQQGVPLPDVVLQVRDVFKGEPDLAEESKCFYLLVTRISQKHAQTCEKNPSIM</sequence>
<accession>A0A139AJ12</accession>
<dbReference type="AlphaFoldDB" id="A0A139AJ12"/>
<dbReference type="Pfam" id="PF02671">
    <property type="entry name" value="PAH"/>
    <property type="match status" value="1"/>
</dbReference>
<evidence type="ECO:0000256" key="3">
    <source>
        <dbReference type="PROSITE-ProRule" id="PRU00810"/>
    </source>
</evidence>